<dbReference type="Gene3D" id="1.10.10.10">
    <property type="entry name" value="Winged helix-like DNA-binding domain superfamily/Winged helix DNA-binding domain"/>
    <property type="match status" value="1"/>
</dbReference>
<feature type="DNA-binding region" description="OmpR/PhoB-type" evidence="2">
    <location>
        <begin position="113"/>
        <end position="217"/>
    </location>
</feature>
<dbReference type="OrthoDB" id="162419at2"/>
<dbReference type="SUPFAM" id="SSF49879">
    <property type="entry name" value="SMAD/FHA domain"/>
    <property type="match status" value="1"/>
</dbReference>
<keyword evidence="6" id="KW-1185">Reference proteome</keyword>
<dbReference type="InParanoid" id="A0A212RCT3"/>
<evidence type="ECO:0000256" key="2">
    <source>
        <dbReference type="PROSITE-ProRule" id="PRU01091"/>
    </source>
</evidence>
<dbReference type="GO" id="GO:0006355">
    <property type="term" value="P:regulation of DNA-templated transcription"/>
    <property type="evidence" value="ECO:0007669"/>
    <property type="project" value="InterPro"/>
</dbReference>
<evidence type="ECO:0000259" key="3">
    <source>
        <dbReference type="PROSITE" id="PS50006"/>
    </source>
</evidence>
<dbReference type="InterPro" id="IPR050923">
    <property type="entry name" value="Cell_Proc_Reg/RNA_Proc"/>
</dbReference>
<dbReference type="EMBL" id="FYEK01000044">
    <property type="protein sequence ID" value="SNB70029.1"/>
    <property type="molecule type" value="Genomic_DNA"/>
</dbReference>
<dbReference type="PROSITE" id="PS51755">
    <property type="entry name" value="OMPR_PHOB"/>
    <property type="match status" value="1"/>
</dbReference>
<dbReference type="AlphaFoldDB" id="A0A212RCT3"/>
<dbReference type="GO" id="GO:0003677">
    <property type="term" value="F:DNA binding"/>
    <property type="evidence" value="ECO:0007669"/>
    <property type="project" value="UniProtKB-UniRule"/>
</dbReference>
<dbReference type="PROSITE" id="PS50006">
    <property type="entry name" value="FHA_DOMAIN"/>
    <property type="match status" value="1"/>
</dbReference>
<keyword evidence="1 2" id="KW-0238">DNA-binding</keyword>
<dbReference type="InterPro" id="IPR001867">
    <property type="entry name" value="OmpR/PhoB-type_DNA-bd"/>
</dbReference>
<gene>
    <name evidence="5" type="ORF">SAMN02746019_00011310</name>
</gene>
<evidence type="ECO:0000313" key="6">
    <source>
        <dbReference type="Proteomes" id="UP000197025"/>
    </source>
</evidence>
<dbReference type="CDD" id="cd00060">
    <property type="entry name" value="FHA"/>
    <property type="match status" value="1"/>
</dbReference>
<feature type="domain" description="OmpR/PhoB-type" evidence="4">
    <location>
        <begin position="113"/>
        <end position="217"/>
    </location>
</feature>
<evidence type="ECO:0000313" key="5">
    <source>
        <dbReference type="EMBL" id="SNB70029.1"/>
    </source>
</evidence>
<dbReference type="PANTHER" id="PTHR23308">
    <property type="entry name" value="NUCLEAR INHIBITOR OF PROTEIN PHOSPHATASE-1"/>
    <property type="match status" value="1"/>
</dbReference>
<protein>
    <submittedName>
        <fullName evidence="5">Response regulators consisting of a CheY-like receiver domain and a winged-helix DNA-binding domain</fullName>
    </submittedName>
</protein>
<dbReference type="Gene3D" id="2.60.200.20">
    <property type="match status" value="1"/>
</dbReference>
<dbReference type="GO" id="GO:0000160">
    <property type="term" value="P:phosphorelay signal transduction system"/>
    <property type="evidence" value="ECO:0007669"/>
    <property type="project" value="InterPro"/>
</dbReference>
<feature type="domain" description="FHA" evidence="3">
    <location>
        <begin position="28"/>
        <end position="77"/>
    </location>
</feature>
<sequence length="229" mass="25649">MPGAEAPMLVITEGQLAGHRWPIDQEVLLIGRSEGCDLVLPERQISRQHARLRREADGYYIEDLGSKNGTFINGQALPPFVPHRLKDGDEIALALCVRMRFISAEATLPLESPPVAWLSQGLIIDRAARRVWVNGREVDPPLSPAQFRALERLALAHGAVVSREELVGYIWPEEDPRGVTEQALDALIRRLRERLAQVDPGRDYILTVRGHGFRLADVPLQLKGQPEER</sequence>
<proteinExistence type="predicted"/>
<dbReference type="SUPFAM" id="SSF46894">
    <property type="entry name" value="C-terminal effector domain of the bipartite response regulators"/>
    <property type="match status" value="1"/>
</dbReference>
<accession>A0A212RCT3</accession>
<dbReference type="Pfam" id="PF00498">
    <property type="entry name" value="FHA"/>
    <property type="match status" value="1"/>
</dbReference>
<reference evidence="6" key="1">
    <citation type="submission" date="2017-06" db="EMBL/GenBank/DDBJ databases">
        <authorList>
            <person name="Varghese N."/>
            <person name="Submissions S."/>
        </authorList>
    </citation>
    <scope>NUCLEOTIDE SEQUENCE [LARGE SCALE GENOMIC DNA]</scope>
    <source>
        <strain evidence="6">JAD2</strain>
    </source>
</reference>
<dbReference type="CDD" id="cd00383">
    <property type="entry name" value="trans_reg_C"/>
    <property type="match status" value="1"/>
</dbReference>
<dbReference type="Pfam" id="PF00486">
    <property type="entry name" value="Trans_reg_C"/>
    <property type="match status" value="1"/>
</dbReference>
<evidence type="ECO:0000256" key="1">
    <source>
        <dbReference type="ARBA" id="ARBA00023125"/>
    </source>
</evidence>
<dbReference type="SMART" id="SM00240">
    <property type="entry name" value="FHA"/>
    <property type="match status" value="1"/>
</dbReference>
<dbReference type="InterPro" id="IPR000253">
    <property type="entry name" value="FHA_dom"/>
</dbReference>
<organism evidence="5 6">
    <name type="scientific">Thermoflexus hugenholtzii JAD2</name>
    <dbReference type="NCBI Taxonomy" id="877466"/>
    <lineage>
        <taxon>Bacteria</taxon>
        <taxon>Bacillati</taxon>
        <taxon>Chloroflexota</taxon>
        <taxon>Thermoflexia</taxon>
        <taxon>Thermoflexales</taxon>
        <taxon>Thermoflexaceae</taxon>
        <taxon>Thermoflexus</taxon>
    </lineage>
</organism>
<dbReference type="RefSeq" id="WP_159461705.1">
    <property type="nucleotide sequence ID" value="NZ_FYEK01000044.1"/>
</dbReference>
<dbReference type="InterPro" id="IPR016032">
    <property type="entry name" value="Sig_transdc_resp-reg_C-effctor"/>
</dbReference>
<dbReference type="Proteomes" id="UP000197025">
    <property type="component" value="Unassembled WGS sequence"/>
</dbReference>
<dbReference type="SMART" id="SM00862">
    <property type="entry name" value="Trans_reg_C"/>
    <property type="match status" value="1"/>
</dbReference>
<evidence type="ECO:0000259" key="4">
    <source>
        <dbReference type="PROSITE" id="PS51755"/>
    </source>
</evidence>
<dbReference type="InterPro" id="IPR036388">
    <property type="entry name" value="WH-like_DNA-bd_sf"/>
</dbReference>
<dbReference type="InterPro" id="IPR008984">
    <property type="entry name" value="SMAD_FHA_dom_sf"/>
</dbReference>
<name>A0A212RCT3_9CHLR</name>